<evidence type="ECO:0000313" key="3">
    <source>
        <dbReference type="Proteomes" id="UP000076552"/>
    </source>
</evidence>
<feature type="chain" id="PRO_5007882216" evidence="1">
    <location>
        <begin position="20"/>
        <end position="73"/>
    </location>
</feature>
<reference evidence="2 3" key="1">
    <citation type="submission" date="2015-06" db="EMBL/GenBank/DDBJ databases">
        <title>Survival trade-offs in plant roots during colonization by closely related pathogenic and mutualistic fungi.</title>
        <authorList>
            <person name="Hacquard S."/>
            <person name="Kracher B."/>
            <person name="Hiruma K."/>
            <person name="Weinman A."/>
            <person name="Muench P."/>
            <person name="Garrido Oter R."/>
            <person name="Ver Loren van Themaat E."/>
            <person name="Dallerey J.-F."/>
            <person name="Damm U."/>
            <person name="Henrissat B."/>
            <person name="Lespinet O."/>
            <person name="Thon M."/>
            <person name="Kemen E."/>
            <person name="McHardy A.C."/>
            <person name="Schulze-Lefert P."/>
            <person name="O'Connell R.J."/>
        </authorList>
    </citation>
    <scope>NUCLEOTIDE SEQUENCE [LARGE SCALE GENOMIC DNA]</scope>
    <source>
        <strain evidence="2 3">0861</strain>
    </source>
</reference>
<dbReference type="AlphaFoldDB" id="A0A166X8W4"/>
<proteinExistence type="predicted"/>
<evidence type="ECO:0000256" key="1">
    <source>
        <dbReference type="SAM" id="SignalP"/>
    </source>
</evidence>
<accession>A0A166X8W4</accession>
<organism evidence="2 3">
    <name type="scientific">Colletotrichum tofieldiae</name>
    <dbReference type="NCBI Taxonomy" id="708197"/>
    <lineage>
        <taxon>Eukaryota</taxon>
        <taxon>Fungi</taxon>
        <taxon>Dikarya</taxon>
        <taxon>Ascomycota</taxon>
        <taxon>Pezizomycotina</taxon>
        <taxon>Sordariomycetes</taxon>
        <taxon>Hypocreomycetidae</taxon>
        <taxon>Glomerellales</taxon>
        <taxon>Glomerellaceae</taxon>
        <taxon>Colletotrichum</taxon>
        <taxon>Colletotrichum spaethianum species complex</taxon>
    </lineage>
</organism>
<keyword evidence="3" id="KW-1185">Reference proteome</keyword>
<keyword evidence="1" id="KW-0732">Signal</keyword>
<dbReference type="Proteomes" id="UP000076552">
    <property type="component" value="Unassembled WGS sequence"/>
</dbReference>
<evidence type="ECO:0000313" key="2">
    <source>
        <dbReference type="EMBL" id="KZL76370.1"/>
    </source>
</evidence>
<dbReference type="OrthoDB" id="4838872at2759"/>
<comment type="caution">
    <text evidence="2">The sequence shown here is derived from an EMBL/GenBank/DDBJ whole genome shotgun (WGS) entry which is preliminary data.</text>
</comment>
<sequence>MKYIALVLTVFGILGVVAAQISLPIQPPAYYGAPSTPKKQMLRRRDTRPYIGKPHAFNVANVENPEPAGAKSL</sequence>
<protein>
    <submittedName>
        <fullName evidence="2">Uncharacterized protein</fullName>
    </submittedName>
</protein>
<feature type="signal peptide" evidence="1">
    <location>
        <begin position="1"/>
        <end position="19"/>
    </location>
</feature>
<dbReference type="EMBL" id="LFIV01000015">
    <property type="protein sequence ID" value="KZL76370.1"/>
    <property type="molecule type" value="Genomic_DNA"/>
</dbReference>
<gene>
    <name evidence="2" type="ORF">CT0861_08057</name>
</gene>
<name>A0A166X8W4_9PEZI</name>